<dbReference type="GO" id="GO:0003677">
    <property type="term" value="F:DNA binding"/>
    <property type="evidence" value="ECO:0007669"/>
    <property type="project" value="InterPro"/>
</dbReference>
<dbReference type="InterPro" id="IPR000600">
    <property type="entry name" value="ROK"/>
</dbReference>
<name>A0A6J4URM7_9BACT</name>
<dbReference type="EMBL" id="CADCWE010000227">
    <property type="protein sequence ID" value="CAA9557895.1"/>
    <property type="molecule type" value="Genomic_DNA"/>
</dbReference>
<gene>
    <name evidence="3" type="ORF">AVDCRST_MAG73-3372</name>
</gene>
<reference evidence="3" key="1">
    <citation type="submission" date="2020-02" db="EMBL/GenBank/DDBJ databases">
        <authorList>
            <person name="Meier V. D."/>
        </authorList>
    </citation>
    <scope>NUCLEOTIDE SEQUENCE</scope>
    <source>
        <strain evidence="3">AVDCRST_MAG73</strain>
    </source>
</reference>
<dbReference type="PANTHER" id="PTHR18964:SF149">
    <property type="entry name" value="BIFUNCTIONAL UDP-N-ACETYLGLUCOSAMINE 2-EPIMERASE_N-ACETYLMANNOSAMINE KINASE"/>
    <property type="match status" value="1"/>
</dbReference>
<sequence>MRTLPPRGGITILTRSRTTVGSRRRILELLLARDALSRAELARLSHLNKPTVSNLVAGLIDEGIVQEIGSGTSTGGRKPILLSVRGSGRLVVGLEIDASSCRLLLVTLHGERLSMVELPLERSEVATVVEVVAAGVNSLLTNRDRSTLLGCGVAVPGLVDPANDTVDSARRLGWEGTPLRSLLAARLGVPVMVTDRGKAAALGELWVLGKERAHDLIYLYLGRGVAGAIVLGREIHWGASNIAGEIGHMTVDPDGPVCACGNRGCLEAFVSTAAIIEQLQPVLATKRDGPLARALRSDAHDSDVIAAIGEAATLGDPDAGAVVSSTARWLAIAIAGLINVLNPSVVVLGGPTAGWGRVLTDAIDHELGQRALPLSRREVTIVIGHARDLAAPLGGAALVLQRAAGLLAGSEPNDGGRRSVA</sequence>
<dbReference type="AlphaFoldDB" id="A0A6J4URM7"/>
<proteinExistence type="inferred from homology"/>
<evidence type="ECO:0000256" key="1">
    <source>
        <dbReference type="ARBA" id="ARBA00006479"/>
    </source>
</evidence>
<dbReference type="InterPro" id="IPR036390">
    <property type="entry name" value="WH_DNA-bd_sf"/>
</dbReference>
<accession>A0A6J4URM7</accession>
<dbReference type="PANTHER" id="PTHR18964">
    <property type="entry name" value="ROK (REPRESSOR, ORF, KINASE) FAMILY"/>
    <property type="match status" value="1"/>
</dbReference>
<protein>
    <recommendedName>
        <fullName evidence="2">HTH iclR-type domain-containing protein</fullName>
    </recommendedName>
</protein>
<comment type="similarity">
    <text evidence="1">Belongs to the ROK (NagC/XylR) family.</text>
</comment>
<dbReference type="InterPro" id="IPR005471">
    <property type="entry name" value="Tscrpt_reg_IclR_N"/>
</dbReference>
<evidence type="ECO:0000313" key="3">
    <source>
        <dbReference type="EMBL" id="CAA9557895.1"/>
    </source>
</evidence>
<evidence type="ECO:0000259" key="2">
    <source>
        <dbReference type="Pfam" id="PF09339"/>
    </source>
</evidence>
<dbReference type="InterPro" id="IPR036388">
    <property type="entry name" value="WH-like_DNA-bd_sf"/>
</dbReference>
<dbReference type="Pfam" id="PF00480">
    <property type="entry name" value="ROK"/>
    <property type="match status" value="1"/>
</dbReference>
<dbReference type="SUPFAM" id="SSF53067">
    <property type="entry name" value="Actin-like ATPase domain"/>
    <property type="match status" value="1"/>
</dbReference>
<dbReference type="GO" id="GO:0006355">
    <property type="term" value="P:regulation of DNA-templated transcription"/>
    <property type="evidence" value="ECO:0007669"/>
    <property type="project" value="InterPro"/>
</dbReference>
<dbReference type="Gene3D" id="1.10.10.10">
    <property type="entry name" value="Winged helix-like DNA-binding domain superfamily/Winged helix DNA-binding domain"/>
    <property type="match status" value="1"/>
</dbReference>
<dbReference type="Gene3D" id="3.30.420.40">
    <property type="match status" value="2"/>
</dbReference>
<organism evidence="3">
    <name type="scientific">uncultured Thermomicrobiales bacterium</name>
    <dbReference type="NCBI Taxonomy" id="1645740"/>
    <lineage>
        <taxon>Bacteria</taxon>
        <taxon>Pseudomonadati</taxon>
        <taxon>Thermomicrobiota</taxon>
        <taxon>Thermomicrobia</taxon>
        <taxon>Thermomicrobiales</taxon>
        <taxon>environmental samples</taxon>
    </lineage>
</organism>
<dbReference type="SUPFAM" id="SSF46785">
    <property type="entry name" value="Winged helix' DNA-binding domain"/>
    <property type="match status" value="1"/>
</dbReference>
<feature type="domain" description="HTH iclR-type" evidence="2">
    <location>
        <begin position="25"/>
        <end position="66"/>
    </location>
</feature>
<dbReference type="InterPro" id="IPR043129">
    <property type="entry name" value="ATPase_NBD"/>
</dbReference>
<dbReference type="Pfam" id="PF09339">
    <property type="entry name" value="HTH_IclR"/>
    <property type="match status" value="1"/>
</dbReference>